<evidence type="ECO:0000256" key="1">
    <source>
        <dbReference type="SAM" id="SignalP"/>
    </source>
</evidence>
<dbReference type="Pfam" id="PF05305">
    <property type="entry name" value="DUF732"/>
    <property type="match status" value="1"/>
</dbReference>
<feature type="non-terminal residue" evidence="3">
    <location>
        <position position="1"/>
    </location>
</feature>
<name>A0A2U3NYY5_9MYCO</name>
<accession>A0A2U3NYY5</accession>
<dbReference type="EMBL" id="FUFA01000005">
    <property type="protein sequence ID" value="SPM36723.1"/>
    <property type="molecule type" value="Genomic_DNA"/>
</dbReference>
<gene>
    <name evidence="3" type="ORF">MRAB57_4564</name>
</gene>
<keyword evidence="1" id="KW-0732">Signal</keyword>
<proteinExistence type="predicted"/>
<feature type="chain" id="PRO_5015737442" evidence="1">
    <location>
        <begin position="23"/>
        <end position="111"/>
    </location>
</feature>
<evidence type="ECO:0000259" key="2">
    <source>
        <dbReference type="Pfam" id="PF05305"/>
    </source>
</evidence>
<dbReference type="STRING" id="1841860.GCA_900157375_04567"/>
<sequence length="111" mass="11458">VSPLQALVGVCCALIFAAPALADPGDVNDDAGFLATVRSAGITYSGSAQAITFGKAVCGWMRDGKAGPEMVQELQKNNPGLTTDHATLFIAISAKYYCPQQLSGSQSPPAR</sequence>
<evidence type="ECO:0000313" key="3">
    <source>
        <dbReference type="EMBL" id="SPM36723.1"/>
    </source>
</evidence>
<reference evidence="3 4" key="1">
    <citation type="submission" date="2017-01" db="EMBL/GenBank/DDBJ databases">
        <authorList>
            <consortium name="Urmite Genomes"/>
        </authorList>
    </citation>
    <scope>NUCLEOTIDE SEQUENCE [LARGE SCALE GENOMIC DNA]</scope>
    <source>
        <strain evidence="3 4">AB57</strain>
    </source>
</reference>
<feature type="signal peptide" evidence="1">
    <location>
        <begin position="1"/>
        <end position="22"/>
    </location>
</feature>
<dbReference type="InterPro" id="IPR007969">
    <property type="entry name" value="DUF732"/>
</dbReference>
<keyword evidence="4" id="KW-1185">Reference proteome</keyword>
<dbReference type="AlphaFoldDB" id="A0A2U3NYY5"/>
<feature type="domain" description="DUF732" evidence="2">
    <location>
        <begin position="29"/>
        <end position="100"/>
    </location>
</feature>
<dbReference type="Proteomes" id="UP000240988">
    <property type="component" value="Unassembled WGS sequence"/>
</dbReference>
<evidence type="ECO:0000313" key="4">
    <source>
        <dbReference type="Proteomes" id="UP000240988"/>
    </source>
</evidence>
<organism evidence="3 4">
    <name type="scientific">Mycobacterium rhizamassiliense</name>
    <dbReference type="NCBI Taxonomy" id="1841860"/>
    <lineage>
        <taxon>Bacteria</taxon>
        <taxon>Bacillati</taxon>
        <taxon>Actinomycetota</taxon>
        <taxon>Actinomycetes</taxon>
        <taxon>Mycobacteriales</taxon>
        <taxon>Mycobacteriaceae</taxon>
        <taxon>Mycobacterium</taxon>
    </lineage>
</organism>
<protein>
    <submittedName>
        <fullName evidence="3">Glycine cleavage system protein P</fullName>
    </submittedName>
</protein>